<dbReference type="GO" id="GO:0090307">
    <property type="term" value="P:mitotic spindle assembly"/>
    <property type="evidence" value="ECO:0007669"/>
    <property type="project" value="TreeGrafter"/>
</dbReference>
<reference evidence="5" key="1">
    <citation type="submission" date="2019-09" db="EMBL/GenBank/DDBJ databases">
        <title>Draft genome information of white flower Hibiscus syriacus.</title>
        <authorList>
            <person name="Kim Y.-M."/>
        </authorList>
    </citation>
    <scope>NUCLEOTIDE SEQUENCE [LARGE SCALE GENOMIC DNA]</scope>
    <source>
        <strain evidence="5">YM2019G1</strain>
    </source>
</reference>
<dbReference type="Proteomes" id="UP000436088">
    <property type="component" value="Unassembled WGS sequence"/>
</dbReference>
<accession>A0A6A2XEG2</accession>
<dbReference type="AlphaFoldDB" id="A0A6A2XEG2"/>
<dbReference type="GO" id="GO:0005876">
    <property type="term" value="C:spindle microtubule"/>
    <property type="evidence" value="ECO:0007669"/>
    <property type="project" value="TreeGrafter"/>
</dbReference>
<proteinExistence type="predicted"/>
<keyword evidence="3" id="KW-0505">Motor protein</keyword>
<evidence type="ECO:0000256" key="2">
    <source>
        <dbReference type="ARBA" id="ARBA00022490"/>
    </source>
</evidence>
<dbReference type="GO" id="GO:0008574">
    <property type="term" value="F:plus-end-directed microtubule motor activity"/>
    <property type="evidence" value="ECO:0007669"/>
    <property type="project" value="TreeGrafter"/>
</dbReference>
<evidence type="ECO:0000313" key="5">
    <source>
        <dbReference type="EMBL" id="KAE8656849.1"/>
    </source>
</evidence>
<comment type="caution">
    <text evidence="5">The sequence shown here is derived from an EMBL/GenBank/DDBJ whole genome shotgun (WGS) entry which is preliminary data.</text>
</comment>
<sequence length="432" mass="48627">MLLNYEQSWKMLLQMSQICLPRSATEELRGRLGKLKDTYVLGIIALDILALKLDVNSKSTFGDLNSEVSKHSHDLEDLFKGIASEADARLNDLQSSLYKQEEKLTAFALQARDMHTSKLTKIVEEAQTLNDNKLSEFEKKFEECAINEEKQLLQKVAELLADSSARKKKLVQMAVHDLKENITSKTSELMSIMQESTFVVKTEWKTHMGSTESHYVEDVSAVECGKKDMEDVLQNCLKQTKMSAQQWRNALESLLSLEKRNVDSVDSIVSGGMEANRIFCDQFSSAVSAALEDVNTENNSCLTSIDHSIQLDRDACGNMNAVIFPSCDDLRNLKGGHYHKIVEITENAAKCLDDEYMVDKPSCSTPRKRSFNLPSVSSIDELKTPFEELLKFSWEAKSAKLANGDVKAAYEALKDSRLPLTTINKTHFEKNK</sequence>
<dbReference type="PANTHER" id="PTHR47970:SF9">
    <property type="entry name" value="KINESIN-LIKE PROTEIN KIN-5D"/>
    <property type="match status" value="1"/>
</dbReference>
<keyword evidence="4" id="KW-0206">Cytoskeleton</keyword>
<keyword evidence="6" id="KW-1185">Reference proteome</keyword>
<dbReference type="GO" id="GO:0051231">
    <property type="term" value="P:spindle elongation"/>
    <property type="evidence" value="ECO:0007669"/>
    <property type="project" value="TreeGrafter"/>
</dbReference>
<evidence type="ECO:0000256" key="4">
    <source>
        <dbReference type="ARBA" id="ARBA00023212"/>
    </source>
</evidence>
<dbReference type="PANTHER" id="PTHR47970">
    <property type="entry name" value="KINESIN-LIKE PROTEIN KIF11"/>
    <property type="match status" value="1"/>
</dbReference>
<evidence type="ECO:0000313" key="6">
    <source>
        <dbReference type="Proteomes" id="UP000436088"/>
    </source>
</evidence>
<protein>
    <submittedName>
        <fullName evidence="5">Nfrkb</fullName>
    </submittedName>
</protein>
<dbReference type="InterPro" id="IPR047149">
    <property type="entry name" value="KIF11-like"/>
</dbReference>
<dbReference type="GO" id="GO:0072686">
    <property type="term" value="C:mitotic spindle"/>
    <property type="evidence" value="ECO:0007669"/>
    <property type="project" value="TreeGrafter"/>
</dbReference>
<gene>
    <name evidence="5" type="ORF">F3Y22_tig00116997pilonHSYRG00459</name>
</gene>
<evidence type="ECO:0000256" key="1">
    <source>
        <dbReference type="ARBA" id="ARBA00004245"/>
    </source>
</evidence>
<keyword evidence="2" id="KW-0963">Cytoplasm</keyword>
<organism evidence="5 6">
    <name type="scientific">Hibiscus syriacus</name>
    <name type="common">Rose of Sharon</name>
    <dbReference type="NCBI Taxonomy" id="106335"/>
    <lineage>
        <taxon>Eukaryota</taxon>
        <taxon>Viridiplantae</taxon>
        <taxon>Streptophyta</taxon>
        <taxon>Embryophyta</taxon>
        <taxon>Tracheophyta</taxon>
        <taxon>Spermatophyta</taxon>
        <taxon>Magnoliopsida</taxon>
        <taxon>eudicotyledons</taxon>
        <taxon>Gunneridae</taxon>
        <taxon>Pentapetalae</taxon>
        <taxon>rosids</taxon>
        <taxon>malvids</taxon>
        <taxon>Malvales</taxon>
        <taxon>Malvaceae</taxon>
        <taxon>Malvoideae</taxon>
        <taxon>Hibiscus</taxon>
    </lineage>
</organism>
<dbReference type="EMBL" id="VEPZ02001762">
    <property type="protein sequence ID" value="KAE8656849.1"/>
    <property type="molecule type" value="Genomic_DNA"/>
</dbReference>
<evidence type="ECO:0000256" key="3">
    <source>
        <dbReference type="ARBA" id="ARBA00023175"/>
    </source>
</evidence>
<comment type="subcellular location">
    <subcellularLocation>
        <location evidence="1">Cytoplasm</location>
        <location evidence="1">Cytoskeleton</location>
    </subcellularLocation>
</comment>
<name>A0A6A2XEG2_HIBSY</name>